<dbReference type="SUPFAM" id="SSF55729">
    <property type="entry name" value="Acyl-CoA N-acyltransferases (Nat)"/>
    <property type="match status" value="1"/>
</dbReference>
<dbReference type="GO" id="GO:0006508">
    <property type="term" value="P:proteolysis"/>
    <property type="evidence" value="ECO:0007669"/>
    <property type="project" value="UniProtKB-KW"/>
</dbReference>
<dbReference type="RefSeq" id="WP_054645823.1">
    <property type="nucleotide sequence ID" value="NZ_FUXS01000002.1"/>
</dbReference>
<dbReference type="PANTHER" id="PTHR42919:SF8">
    <property type="entry name" value="N-ALPHA-ACETYLTRANSFERASE 50"/>
    <property type="match status" value="1"/>
</dbReference>
<evidence type="ECO:0000259" key="3">
    <source>
        <dbReference type="PROSITE" id="PS51186"/>
    </source>
</evidence>
<dbReference type="Gene3D" id="3.40.630.30">
    <property type="match status" value="1"/>
</dbReference>
<comment type="caution">
    <text evidence="4">The sequence shown here is derived from an EMBL/GenBank/DDBJ whole genome shotgun (WGS) entry which is preliminary data.</text>
</comment>
<dbReference type="Proteomes" id="UP000051565">
    <property type="component" value="Unassembled WGS sequence"/>
</dbReference>
<evidence type="ECO:0000313" key="4">
    <source>
        <dbReference type="EMBL" id="KRN78558.1"/>
    </source>
</evidence>
<evidence type="ECO:0000256" key="2">
    <source>
        <dbReference type="ARBA" id="ARBA00023315"/>
    </source>
</evidence>
<feature type="domain" description="N-acetyltransferase" evidence="3">
    <location>
        <begin position="3"/>
        <end position="174"/>
    </location>
</feature>
<organism evidence="4 5">
    <name type="scientific">Fructilactobacillus lindneri DSM 20690 = JCM 11027</name>
    <dbReference type="NCBI Taxonomy" id="1122148"/>
    <lineage>
        <taxon>Bacteria</taxon>
        <taxon>Bacillati</taxon>
        <taxon>Bacillota</taxon>
        <taxon>Bacilli</taxon>
        <taxon>Lactobacillales</taxon>
        <taxon>Lactobacillaceae</taxon>
        <taxon>Fructilactobacillus</taxon>
    </lineage>
</organism>
<keyword evidence="1" id="KW-0808">Transferase</keyword>
<dbReference type="PANTHER" id="PTHR42919">
    <property type="entry name" value="N-ALPHA-ACETYLTRANSFERASE"/>
    <property type="match status" value="1"/>
</dbReference>
<dbReference type="CDD" id="cd04301">
    <property type="entry name" value="NAT_SF"/>
    <property type="match status" value="1"/>
</dbReference>
<dbReference type="GO" id="GO:0008233">
    <property type="term" value="F:peptidase activity"/>
    <property type="evidence" value="ECO:0007669"/>
    <property type="project" value="UniProtKB-KW"/>
</dbReference>
<gene>
    <name evidence="4" type="ORF">IV52_GL000834</name>
</gene>
<dbReference type="InterPro" id="IPR000182">
    <property type="entry name" value="GNAT_dom"/>
</dbReference>
<evidence type="ECO:0000313" key="5">
    <source>
        <dbReference type="Proteomes" id="UP000051565"/>
    </source>
</evidence>
<dbReference type="GO" id="GO:0016747">
    <property type="term" value="F:acyltransferase activity, transferring groups other than amino-acyl groups"/>
    <property type="evidence" value="ECO:0007669"/>
    <property type="project" value="InterPro"/>
</dbReference>
<dbReference type="AlphaFoldDB" id="A0A0R2JMZ3"/>
<dbReference type="PATRIC" id="fig|1122148.6.peg.857"/>
<dbReference type="GeneID" id="61250037"/>
<dbReference type="STRING" id="53444.AYR59_03970"/>
<sequence>MDTEIKKITDTPENVQKLHKMIVDTFWDTYRGSSADQNIADYLQDSYSSEQIATQLQQSNCAFYFIMKDGKVVGYMKLNFADAQTEAYNGDSVEIEKLYVLPSFKRQGLGRKLLEFAETTANQDHAEYLWLGVWCDNDKALAFYHEIGFKQTTTHTFDLGNDPQTDLVMVKKLQK</sequence>
<keyword evidence="4" id="KW-0645">Protease</keyword>
<accession>A0A0R2JMZ3</accession>
<dbReference type="EMBL" id="JQBT01000033">
    <property type="protein sequence ID" value="KRN78558.1"/>
    <property type="molecule type" value="Genomic_DNA"/>
</dbReference>
<evidence type="ECO:0000256" key="1">
    <source>
        <dbReference type="ARBA" id="ARBA00022679"/>
    </source>
</evidence>
<keyword evidence="4" id="KW-0378">Hydrolase</keyword>
<keyword evidence="2" id="KW-0012">Acyltransferase</keyword>
<proteinExistence type="predicted"/>
<dbReference type="Pfam" id="PF00583">
    <property type="entry name" value="Acetyltransf_1"/>
    <property type="match status" value="1"/>
</dbReference>
<reference evidence="4 5" key="1">
    <citation type="journal article" date="2015" name="Genome Announc.">
        <title>Expanding the biotechnology potential of lactobacilli through comparative genomics of 213 strains and associated genera.</title>
        <authorList>
            <person name="Sun Z."/>
            <person name="Harris H.M."/>
            <person name="McCann A."/>
            <person name="Guo C."/>
            <person name="Argimon S."/>
            <person name="Zhang W."/>
            <person name="Yang X."/>
            <person name="Jeffery I.B."/>
            <person name="Cooney J.C."/>
            <person name="Kagawa T.F."/>
            <person name="Liu W."/>
            <person name="Song Y."/>
            <person name="Salvetti E."/>
            <person name="Wrobel A."/>
            <person name="Rasinkangas P."/>
            <person name="Parkhill J."/>
            <person name="Rea M.C."/>
            <person name="O'Sullivan O."/>
            <person name="Ritari J."/>
            <person name="Douillard F.P."/>
            <person name="Paul Ross R."/>
            <person name="Yang R."/>
            <person name="Briner A.E."/>
            <person name="Felis G.E."/>
            <person name="de Vos W.M."/>
            <person name="Barrangou R."/>
            <person name="Klaenhammer T.R."/>
            <person name="Caufield P.W."/>
            <person name="Cui Y."/>
            <person name="Zhang H."/>
            <person name="O'Toole P.W."/>
        </authorList>
    </citation>
    <scope>NUCLEOTIDE SEQUENCE [LARGE SCALE GENOMIC DNA]</scope>
    <source>
        <strain evidence="4 5">DSM 20690</strain>
    </source>
</reference>
<dbReference type="InterPro" id="IPR051556">
    <property type="entry name" value="N-term/lysine_N-AcTrnsfr"/>
</dbReference>
<keyword evidence="5" id="KW-1185">Reference proteome</keyword>
<dbReference type="InterPro" id="IPR016181">
    <property type="entry name" value="Acyl_CoA_acyltransferase"/>
</dbReference>
<dbReference type="OrthoDB" id="7205533at2"/>
<protein>
    <submittedName>
        <fullName evidence="4">Protease synthase and sporulation negative regulatory protein PAI 1</fullName>
    </submittedName>
</protein>
<name>A0A0R2JMZ3_9LACO</name>
<dbReference type="PROSITE" id="PS51186">
    <property type="entry name" value="GNAT"/>
    <property type="match status" value="1"/>
</dbReference>